<dbReference type="Proteomes" id="UP000813444">
    <property type="component" value="Unassembled WGS sequence"/>
</dbReference>
<evidence type="ECO:0000313" key="2">
    <source>
        <dbReference type="EMBL" id="KAH7329352.1"/>
    </source>
</evidence>
<feature type="region of interest" description="Disordered" evidence="1">
    <location>
        <begin position="397"/>
        <end position="431"/>
    </location>
</feature>
<name>A0A8K0WX49_9HYPO</name>
<feature type="compositionally biased region" description="Basic and acidic residues" evidence="1">
    <location>
        <begin position="129"/>
        <end position="144"/>
    </location>
</feature>
<feature type="compositionally biased region" description="Polar residues" evidence="1">
    <location>
        <begin position="205"/>
        <end position="233"/>
    </location>
</feature>
<feature type="region of interest" description="Disordered" evidence="1">
    <location>
        <begin position="1"/>
        <end position="64"/>
    </location>
</feature>
<feature type="compositionally biased region" description="Basic and acidic residues" evidence="1">
    <location>
        <begin position="8"/>
        <end position="17"/>
    </location>
</feature>
<feature type="region of interest" description="Disordered" evidence="1">
    <location>
        <begin position="655"/>
        <end position="713"/>
    </location>
</feature>
<feature type="region of interest" description="Disordered" evidence="1">
    <location>
        <begin position="544"/>
        <end position="638"/>
    </location>
</feature>
<proteinExistence type="predicted"/>
<accession>A0A8K0WX49</accession>
<dbReference type="AlphaFoldDB" id="A0A8K0WX49"/>
<organism evidence="2 3">
    <name type="scientific">Stachybotrys elegans</name>
    <dbReference type="NCBI Taxonomy" id="80388"/>
    <lineage>
        <taxon>Eukaryota</taxon>
        <taxon>Fungi</taxon>
        <taxon>Dikarya</taxon>
        <taxon>Ascomycota</taxon>
        <taxon>Pezizomycotina</taxon>
        <taxon>Sordariomycetes</taxon>
        <taxon>Hypocreomycetidae</taxon>
        <taxon>Hypocreales</taxon>
        <taxon>Stachybotryaceae</taxon>
        <taxon>Stachybotrys</taxon>
    </lineage>
</organism>
<feature type="compositionally biased region" description="Polar residues" evidence="1">
    <location>
        <begin position="284"/>
        <end position="296"/>
    </location>
</feature>
<evidence type="ECO:0000313" key="3">
    <source>
        <dbReference type="Proteomes" id="UP000813444"/>
    </source>
</evidence>
<evidence type="ECO:0008006" key="4">
    <source>
        <dbReference type="Google" id="ProtNLM"/>
    </source>
</evidence>
<reference evidence="2" key="1">
    <citation type="journal article" date="2021" name="Nat. Commun.">
        <title>Genetic determinants of endophytism in the Arabidopsis root mycobiome.</title>
        <authorList>
            <person name="Mesny F."/>
            <person name="Miyauchi S."/>
            <person name="Thiergart T."/>
            <person name="Pickel B."/>
            <person name="Atanasova L."/>
            <person name="Karlsson M."/>
            <person name="Huettel B."/>
            <person name="Barry K.W."/>
            <person name="Haridas S."/>
            <person name="Chen C."/>
            <person name="Bauer D."/>
            <person name="Andreopoulos W."/>
            <person name="Pangilinan J."/>
            <person name="LaButti K."/>
            <person name="Riley R."/>
            <person name="Lipzen A."/>
            <person name="Clum A."/>
            <person name="Drula E."/>
            <person name="Henrissat B."/>
            <person name="Kohler A."/>
            <person name="Grigoriev I.V."/>
            <person name="Martin F.M."/>
            <person name="Hacquard S."/>
        </authorList>
    </citation>
    <scope>NUCLEOTIDE SEQUENCE</scope>
    <source>
        <strain evidence="2">MPI-CAGE-CH-0235</strain>
    </source>
</reference>
<feature type="compositionally biased region" description="Basic and acidic residues" evidence="1">
    <location>
        <begin position="268"/>
        <end position="280"/>
    </location>
</feature>
<protein>
    <recommendedName>
        <fullName evidence="4">Erythromycin esterase</fullName>
    </recommendedName>
</protein>
<gene>
    <name evidence="2" type="ORF">B0I35DRAFT_42839</name>
</gene>
<feature type="region of interest" description="Disordered" evidence="1">
    <location>
        <begin position="175"/>
        <end position="376"/>
    </location>
</feature>
<dbReference type="OrthoDB" id="5204833at2759"/>
<feature type="region of interest" description="Disordered" evidence="1">
    <location>
        <begin position="129"/>
        <end position="155"/>
    </location>
</feature>
<sequence length="713" mass="76888">MAKPELSSVREAEETPSRRRQNADVTRSSPRDEPTTPASSAIKPPHSEMHPSKTHASVGAPSSGLWLGFADIKQARDATPSKHSAIPTSPFTFRVGPQAAEIELSGDAQRMMEELREQAAKIKADMVAKREAEGGSQDLHDRKFAKPKGKSGRFSAAHMAEFKKMDSIENHASAWRAQNGRFTPVKSLKRSLSKAELDGTPKSILKTSPSKTDLTSTPSSRPRASLKRTSSIANLDADPESPSPRKPTLSSSQARVSKMPHLADATEESARKRYRIRLEDDTSSTRPVSRDGSSIPQPKFNVAGPGQLSKSQSFARLTSPTKSSGAHSTETTKPASAFASPLPRLVKPTVSLVSSPPPKPDFGGLQSVAARAPATASKVADLKRRIISPGSFQKVKSILRGNKSSTEEGKSAIPQRAAQTPGSRATEKSLPLVPMTTPRRKLSKHVTFTPDTARAADVEDIQSTPSPRKPGIFKPQSSLSLNEAKLPTLDAVLAEARPDDVVYPDLSHLKRRTGISTEKPKGHEASVPGTFTFRSDHTIEFGAASPAFGASPGQSSIRHVRGSMSPSKAQMPGTFPEAAVISSHPNKENKSPAPTRLFGVPHGMSNKKRHRASEEEEEEDTSERYAKKRKNESVPDGQILLNARPIEVKAAVTAKTSKPGKVLTRTPNRNLARNARTPVRTPVRAPETTTPSKKKAVLSLSRLQALARPKNRG</sequence>
<feature type="compositionally biased region" description="Low complexity" evidence="1">
    <location>
        <begin position="544"/>
        <end position="556"/>
    </location>
</feature>
<dbReference type="EMBL" id="JAGPNK010000001">
    <property type="protein sequence ID" value="KAH7329352.1"/>
    <property type="molecule type" value="Genomic_DNA"/>
</dbReference>
<comment type="caution">
    <text evidence="2">The sequence shown here is derived from an EMBL/GenBank/DDBJ whole genome shotgun (WGS) entry which is preliminary data.</text>
</comment>
<keyword evidence="3" id="KW-1185">Reference proteome</keyword>
<feature type="region of interest" description="Disordered" evidence="1">
    <location>
        <begin position="447"/>
        <end position="475"/>
    </location>
</feature>
<evidence type="ECO:0000256" key="1">
    <source>
        <dbReference type="SAM" id="MobiDB-lite"/>
    </source>
</evidence>
<feature type="compositionally biased region" description="Polar residues" evidence="1">
    <location>
        <begin position="308"/>
        <end position="334"/>
    </location>
</feature>